<dbReference type="Gene3D" id="1.20.1250.20">
    <property type="entry name" value="MFS general substrate transporter like domains"/>
    <property type="match status" value="1"/>
</dbReference>
<feature type="transmembrane region" description="Helical" evidence="8">
    <location>
        <begin position="376"/>
        <end position="402"/>
    </location>
</feature>
<evidence type="ECO:0000256" key="4">
    <source>
        <dbReference type="ARBA" id="ARBA00022475"/>
    </source>
</evidence>
<comment type="subcellular location">
    <subcellularLocation>
        <location evidence="1">Cell membrane</location>
        <topology evidence="1">Multi-pass membrane protein</topology>
    </subcellularLocation>
</comment>
<feature type="transmembrane region" description="Helical" evidence="8">
    <location>
        <begin position="136"/>
        <end position="158"/>
    </location>
</feature>
<dbReference type="InterPro" id="IPR020846">
    <property type="entry name" value="MFS_dom"/>
</dbReference>
<evidence type="ECO:0000256" key="1">
    <source>
        <dbReference type="ARBA" id="ARBA00004651"/>
    </source>
</evidence>
<dbReference type="Pfam" id="PF07690">
    <property type="entry name" value="MFS_1"/>
    <property type="match status" value="1"/>
</dbReference>
<dbReference type="InterPro" id="IPR036259">
    <property type="entry name" value="MFS_trans_sf"/>
</dbReference>
<feature type="transmembrane region" description="Helical" evidence="8">
    <location>
        <begin position="46"/>
        <end position="66"/>
    </location>
</feature>
<dbReference type="PANTHER" id="PTHR42718">
    <property type="entry name" value="MAJOR FACILITATOR SUPERFAMILY MULTIDRUG TRANSPORTER MFSC"/>
    <property type="match status" value="1"/>
</dbReference>
<keyword evidence="3" id="KW-0813">Transport</keyword>
<feature type="transmembrane region" description="Helical" evidence="8">
    <location>
        <begin position="290"/>
        <end position="310"/>
    </location>
</feature>
<keyword evidence="11" id="KW-1185">Reference proteome</keyword>
<proteinExistence type="inferred from homology"/>
<sequence length="538" mass="55110">MKISPVARKWLGLIAIALGVAIIVADTTIVNVIVPTIVEGMDATSVQAQWILESYAISFAALLLLTGRIADIVGARRVFLLGVVVFGLTSALAGLAPSSGILIVARFLQGAGAAMILPTSLSLLNATFTGKARGQAFAVWGSTIGAAAALGPVLGGWLSEHFSWRWAFGINVPLVLIIIAGVLLFLAPSPRTRGRIDIPGALLSVVGLGLLAFGLIEGRNYGWLITTEPMQILGFTWGGGPSPVLIALVVAAATLAGFVRRQAVLSRGDSTYALMDVRLFRISSFRNGNIATLIISLGEFGIIAVLPLWMQFTLGYSPLQSGLALVPVAIGSFFANGASFGMAAHVSPLNMLRIGLGLEAVGLAGLGLIAATDSSWWLVSVALLLYGVGVGFATAQVTNVVLQDIPESSAGQGAGVQSAFRQLGTALGIALLSTVFFTTLGSRLSTRLADAGLSGGQVDTLTSSVTDSAGAVIDSLAANPSTSFVADAARMAMTEGINLGGFIAAGFLVIGLLATAFIPNRPVPAEDGDPASAEGATL</sequence>
<organism evidence="10 11">
    <name type="scientific">Tomitella cavernea</name>
    <dbReference type="NCBI Taxonomy" id="1387982"/>
    <lineage>
        <taxon>Bacteria</taxon>
        <taxon>Bacillati</taxon>
        <taxon>Actinomycetota</taxon>
        <taxon>Actinomycetes</taxon>
        <taxon>Mycobacteriales</taxon>
        <taxon>Tomitella</taxon>
    </lineage>
</organism>
<dbReference type="SUPFAM" id="SSF103473">
    <property type="entry name" value="MFS general substrate transporter"/>
    <property type="match status" value="1"/>
</dbReference>
<keyword evidence="5 8" id="KW-0812">Transmembrane</keyword>
<feature type="transmembrane region" description="Helical" evidence="8">
    <location>
        <begin position="103"/>
        <end position="124"/>
    </location>
</feature>
<feature type="transmembrane region" description="Helical" evidence="8">
    <location>
        <begin position="164"/>
        <end position="186"/>
    </location>
</feature>
<keyword evidence="7 8" id="KW-0472">Membrane</keyword>
<feature type="transmembrane region" description="Helical" evidence="8">
    <location>
        <begin position="236"/>
        <end position="259"/>
    </location>
</feature>
<dbReference type="Gene3D" id="1.20.1720.10">
    <property type="entry name" value="Multidrug resistance protein D"/>
    <property type="match status" value="1"/>
</dbReference>
<evidence type="ECO:0000313" key="10">
    <source>
        <dbReference type="EMBL" id="GAA4821582.1"/>
    </source>
</evidence>
<dbReference type="EMBL" id="BAABKQ010000001">
    <property type="protein sequence ID" value="GAA4821582.1"/>
    <property type="molecule type" value="Genomic_DNA"/>
</dbReference>
<gene>
    <name evidence="10" type="ORF">GCM10023353_32380</name>
</gene>
<evidence type="ECO:0000256" key="3">
    <source>
        <dbReference type="ARBA" id="ARBA00022448"/>
    </source>
</evidence>
<comment type="similarity">
    <text evidence="2">Belongs to the major facilitator superfamily. EmrB family.</text>
</comment>
<protein>
    <submittedName>
        <fullName evidence="10">DHA2 family efflux MFS transporter permease subunit</fullName>
    </submittedName>
</protein>
<accession>A0ABP9D0X1</accession>
<keyword evidence="4" id="KW-1003">Cell membrane</keyword>
<feature type="transmembrane region" description="Helical" evidence="8">
    <location>
        <begin position="198"/>
        <end position="216"/>
    </location>
</feature>
<dbReference type="InterPro" id="IPR004638">
    <property type="entry name" value="EmrB-like"/>
</dbReference>
<evidence type="ECO:0000313" key="11">
    <source>
        <dbReference type="Proteomes" id="UP001500839"/>
    </source>
</evidence>
<keyword evidence="6 8" id="KW-1133">Transmembrane helix</keyword>
<feature type="transmembrane region" description="Helical" evidence="8">
    <location>
        <begin position="351"/>
        <end position="370"/>
    </location>
</feature>
<dbReference type="PROSITE" id="PS50850">
    <property type="entry name" value="MFS"/>
    <property type="match status" value="1"/>
</dbReference>
<evidence type="ECO:0000256" key="5">
    <source>
        <dbReference type="ARBA" id="ARBA00022692"/>
    </source>
</evidence>
<feature type="transmembrane region" description="Helical" evidence="8">
    <location>
        <begin position="78"/>
        <end position="97"/>
    </location>
</feature>
<comment type="caution">
    <text evidence="10">The sequence shown here is derived from an EMBL/GenBank/DDBJ whole genome shotgun (WGS) entry which is preliminary data.</text>
</comment>
<feature type="transmembrane region" description="Helical" evidence="8">
    <location>
        <begin position="423"/>
        <end position="444"/>
    </location>
</feature>
<evidence type="ECO:0000259" key="9">
    <source>
        <dbReference type="PROSITE" id="PS50850"/>
    </source>
</evidence>
<feature type="transmembrane region" description="Helical" evidence="8">
    <location>
        <begin position="12"/>
        <end position="34"/>
    </location>
</feature>
<dbReference type="NCBIfam" id="TIGR00711">
    <property type="entry name" value="efflux_EmrB"/>
    <property type="match status" value="1"/>
</dbReference>
<name>A0ABP9D0X1_9ACTN</name>
<dbReference type="RefSeq" id="WP_200171522.1">
    <property type="nucleotide sequence ID" value="NZ_BAABKQ010000001.1"/>
</dbReference>
<feature type="domain" description="Major facilitator superfamily (MFS) profile" evidence="9">
    <location>
        <begin position="12"/>
        <end position="523"/>
    </location>
</feature>
<dbReference type="PANTHER" id="PTHR42718:SF9">
    <property type="entry name" value="MAJOR FACILITATOR SUPERFAMILY MULTIDRUG TRANSPORTER MFSC"/>
    <property type="match status" value="1"/>
</dbReference>
<evidence type="ECO:0000256" key="7">
    <source>
        <dbReference type="ARBA" id="ARBA00023136"/>
    </source>
</evidence>
<evidence type="ECO:0000256" key="2">
    <source>
        <dbReference type="ARBA" id="ARBA00008537"/>
    </source>
</evidence>
<dbReference type="CDD" id="cd17321">
    <property type="entry name" value="MFS_MMR_MDR_like"/>
    <property type="match status" value="1"/>
</dbReference>
<dbReference type="Proteomes" id="UP001500839">
    <property type="component" value="Unassembled WGS sequence"/>
</dbReference>
<reference evidence="11" key="1">
    <citation type="journal article" date="2019" name="Int. J. Syst. Evol. Microbiol.">
        <title>The Global Catalogue of Microorganisms (GCM) 10K type strain sequencing project: providing services to taxonomists for standard genome sequencing and annotation.</title>
        <authorList>
            <consortium name="The Broad Institute Genomics Platform"/>
            <consortium name="The Broad Institute Genome Sequencing Center for Infectious Disease"/>
            <person name="Wu L."/>
            <person name="Ma J."/>
        </authorList>
    </citation>
    <scope>NUCLEOTIDE SEQUENCE [LARGE SCALE GENOMIC DNA]</scope>
    <source>
        <strain evidence="11">JCM 18542</strain>
    </source>
</reference>
<evidence type="ECO:0000256" key="8">
    <source>
        <dbReference type="SAM" id="Phobius"/>
    </source>
</evidence>
<dbReference type="InterPro" id="IPR011701">
    <property type="entry name" value="MFS"/>
</dbReference>
<evidence type="ECO:0000256" key="6">
    <source>
        <dbReference type="ARBA" id="ARBA00022989"/>
    </source>
</evidence>
<feature type="transmembrane region" description="Helical" evidence="8">
    <location>
        <begin position="499"/>
        <end position="518"/>
    </location>
</feature>